<dbReference type="SUPFAM" id="SSF48726">
    <property type="entry name" value="Immunoglobulin"/>
    <property type="match status" value="1"/>
</dbReference>
<name>A0ABD0W6L1_UMBPY</name>
<dbReference type="InterPro" id="IPR003597">
    <property type="entry name" value="Ig_C1-set"/>
</dbReference>
<sequence length="178" mass="19742">MQKPTVTAYPASTPESNGKTTLLCLARDMMPDLVKISWKMKDQNGQTVEVPQGEKEELEQREEGKTTSMIIIDKRKTSNKYSCSVMHERGSQTVDIPNVSFKGKPTEALPTTMAAPTCPSINHAQESANLQVTDDSFHSTCSLNVASLSYTLMLVKSLVYGFGLTLLHTIMRSRPDNW</sequence>
<feature type="domain" description="Ig-like" evidence="2">
    <location>
        <begin position="4"/>
        <end position="100"/>
    </location>
</feature>
<dbReference type="InterPro" id="IPR007110">
    <property type="entry name" value="Ig-like_dom"/>
</dbReference>
<dbReference type="SMART" id="SM00407">
    <property type="entry name" value="IGc1"/>
    <property type="match status" value="1"/>
</dbReference>
<dbReference type="PROSITE" id="PS50835">
    <property type="entry name" value="IG_LIKE"/>
    <property type="match status" value="1"/>
</dbReference>
<protein>
    <recommendedName>
        <fullName evidence="2">Ig-like domain-containing protein</fullName>
    </recommendedName>
</protein>
<evidence type="ECO:0000313" key="4">
    <source>
        <dbReference type="Proteomes" id="UP001557470"/>
    </source>
</evidence>
<dbReference type="InterPro" id="IPR013783">
    <property type="entry name" value="Ig-like_fold"/>
</dbReference>
<dbReference type="Proteomes" id="UP001557470">
    <property type="component" value="Unassembled WGS sequence"/>
</dbReference>
<dbReference type="Gene3D" id="2.60.40.10">
    <property type="entry name" value="Immunoglobulins"/>
    <property type="match status" value="1"/>
</dbReference>
<evidence type="ECO:0000313" key="3">
    <source>
        <dbReference type="EMBL" id="KAL0966735.1"/>
    </source>
</evidence>
<dbReference type="EMBL" id="JAGEUA010000009">
    <property type="protein sequence ID" value="KAL0966735.1"/>
    <property type="molecule type" value="Genomic_DNA"/>
</dbReference>
<organism evidence="3 4">
    <name type="scientific">Umbra pygmaea</name>
    <name type="common">Eastern mudminnow</name>
    <dbReference type="NCBI Taxonomy" id="75934"/>
    <lineage>
        <taxon>Eukaryota</taxon>
        <taxon>Metazoa</taxon>
        <taxon>Chordata</taxon>
        <taxon>Craniata</taxon>
        <taxon>Vertebrata</taxon>
        <taxon>Euteleostomi</taxon>
        <taxon>Actinopterygii</taxon>
        <taxon>Neopterygii</taxon>
        <taxon>Teleostei</taxon>
        <taxon>Protacanthopterygii</taxon>
        <taxon>Esociformes</taxon>
        <taxon>Umbridae</taxon>
        <taxon>Umbra</taxon>
    </lineage>
</organism>
<proteinExistence type="predicted"/>
<comment type="caution">
    <text evidence="3">The sequence shown here is derived from an EMBL/GenBank/DDBJ whole genome shotgun (WGS) entry which is preliminary data.</text>
</comment>
<reference evidence="3 4" key="1">
    <citation type="submission" date="2024-06" db="EMBL/GenBank/DDBJ databases">
        <authorList>
            <person name="Pan Q."/>
            <person name="Wen M."/>
            <person name="Jouanno E."/>
            <person name="Zahm M."/>
            <person name="Klopp C."/>
            <person name="Cabau C."/>
            <person name="Louis A."/>
            <person name="Berthelot C."/>
            <person name="Parey E."/>
            <person name="Roest Crollius H."/>
            <person name="Montfort J."/>
            <person name="Robinson-Rechavi M."/>
            <person name="Bouchez O."/>
            <person name="Lampietro C."/>
            <person name="Lopez Roques C."/>
            <person name="Donnadieu C."/>
            <person name="Postlethwait J."/>
            <person name="Bobe J."/>
            <person name="Verreycken H."/>
            <person name="Guiguen Y."/>
        </authorList>
    </citation>
    <scope>NUCLEOTIDE SEQUENCE [LARGE SCALE GENOMIC DNA]</scope>
    <source>
        <strain evidence="3">Up_M1</strain>
        <tissue evidence="3">Testis</tissue>
    </source>
</reference>
<evidence type="ECO:0000256" key="1">
    <source>
        <dbReference type="SAM" id="MobiDB-lite"/>
    </source>
</evidence>
<accession>A0ABD0W6L1</accession>
<keyword evidence="4" id="KW-1185">Reference proteome</keyword>
<evidence type="ECO:0000259" key="2">
    <source>
        <dbReference type="PROSITE" id="PS50835"/>
    </source>
</evidence>
<feature type="region of interest" description="Disordered" evidence="1">
    <location>
        <begin position="44"/>
        <end position="64"/>
    </location>
</feature>
<dbReference type="AlphaFoldDB" id="A0ABD0W6L1"/>
<gene>
    <name evidence="3" type="ORF">UPYG_G00299460</name>
</gene>
<dbReference type="InterPro" id="IPR036179">
    <property type="entry name" value="Ig-like_dom_sf"/>
</dbReference>
<dbReference type="Pfam" id="PF07654">
    <property type="entry name" value="C1-set"/>
    <property type="match status" value="1"/>
</dbReference>